<feature type="transmembrane region" description="Helical" evidence="1">
    <location>
        <begin position="15"/>
        <end position="37"/>
    </location>
</feature>
<evidence type="ECO:0000256" key="1">
    <source>
        <dbReference type="SAM" id="Phobius"/>
    </source>
</evidence>
<proteinExistence type="predicted"/>
<evidence type="ECO:0000313" key="2">
    <source>
        <dbReference type="EMBL" id="MFC3153000.1"/>
    </source>
</evidence>
<protein>
    <submittedName>
        <fullName evidence="2">AzlD domain-containing protein</fullName>
    </submittedName>
</protein>
<accession>A0ABV7HGJ1</accession>
<evidence type="ECO:0000313" key="3">
    <source>
        <dbReference type="Proteomes" id="UP001595476"/>
    </source>
</evidence>
<reference evidence="3" key="1">
    <citation type="journal article" date="2019" name="Int. J. Syst. Evol. Microbiol.">
        <title>The Global Catalogue of Microorganisms (GCM) 10K type strain sequencing project: providing services to taxonomists for standard genome sequencing and annotation.</title>
        <authorList>
            <consortium name="The Broad Institute Genomics Platform"/>
            <consortium name="The Broad Institute Genome Sequencing Center for Infectious Disease"/>
            <person name="Wu L."/>
            <person name="Ma J."/>
        </authorList>
    </citation>
    <scope>NUCLEOTIDE SEQUENCE [LARGE SCALE GENOMIC DNA]</scope>
    <source>
        <strain evidence="3">KCTC 52438</strain>
    </source>
</reference>
<feature type="transmembrane region" description="Helical" evidence="1">
    <location>
        <begin position="49"/>
        <end position="72"/>
    </location>
</feature>
<feature type="transmembrane region" description="Helical" evidence="1">
    <location>
        <begin position="104"/>
        <end position="120"/>
    </location>
</feature>
<keyword evidence="1" id="KW-0472">Membrane</keyword>
<name>A0ABV7HGJ1_9GAMM</name>
<keyword evidence="1" id="KW-0812">Transmembrane</keyword>
<dbReference type="InterPro" id="IPR008407">
    <property type="entry name" value="Brnchd-chn_aa_trnsp_AzlD"/>
</dbReference>
<comment type="caution">
    <text evidence="2">The sequence shown here is derived from an EMBL/GenBank/DDBJ whole genome shotgun (WGS) entry which is preliminary data.</text>
</comment>
<dbReference type="Pfam" id="PF05437">
    <property type="entry name" value="AzlD"/>
    <property type="match status" value="1"/>
</dbReference>
<dbReference type="Proteomes" id="UP001595476">
    <property type="component" value="Unassembled WGS sequence"/>
</dbReference>
<sequence>MSTESLTTVMSDTEMVLLILGMMAVTFGVRYFPFALASKDNLWGKYQDVVETALGFVPVAVLTAIIVPTVLIRDGETVSVSLDNFHLLSSLVAFAVAYKTRHTLLTVVSGLATFGLLKLFF</sequence>
<dbReference type="RefSeq" id="WP_386722921.1">
    <property type="nucleotide sequence ID" value="NZ_JBHRSZ010000007.1"/>
</dbReference>
<keyword evidence="1" id="KW-1133">Transmembrane helix</keyword>
<gene>
    <name evidence="2" type="ORF">ACFOEK_18310</name>
</gene>
<organism evidence="2 3">
    <name type="scientific">Litoribrevibacter euphylliae</name>
    <dbReference type="NCBI Taxonomy" id="1834034"/>
    <lineage>
        <taxon>Bacteria</taxon>
        <taxon>Pseudomonadati</taxon>
        <taxon>Pseudomonadota</taxon>
        <taxon>Gammaproteobacteria</taxon>
        <taxon>Oceanospirillales</taxon>
        <taxon>Oceanospirillaceae</taxon>
        <taxon>Litoribrevibacter</taxon>
    </lineage>
</organism>
<dbReference type="EMBL" id="JBHRSZ010000007">
    <property type="protein sequence ID" value="MFC3153000.1"/>
    <property type="molecule type" value="Genomic_DNA"/>
</dbReference>
<keyword evidence="3" id="KW-1185">Reference proteome</keyword>